<dbReference type="AlphaFoldDB" id="A0A7V0XEU0"/>
<gene>
    <name evidence="1" type="ORF">ENN51_03980</name>
</gene>
<feature type="non-terminal residue" evidence="1">
    <location>
        <position position="323"/>
    </location>
</feature>
<dbReference type="Gene3D" id="2.40.160.60">
    <property type="entry name" value="Outer membrane protein transport protein (OMPP1/FadL/TodX)"/>
    <property type="match status" value="1"/>
</dbReference>
<protein>
    <submittedName>
        <fullName evidence="1">Uncharacterized protein</fullName>
    </submittedName>
</protein>
<comment type="caution">
    <text evidence="1">The sequence shown here is derived from an EMBL/GenBank/DDBJ whole genome shotgun (WGS) entry which is preliminary data.</text>
</comment>
<name>A0A7V0XEU0_UNCW3</name>
<dbReference type="SUPFAM" id="SSF56935">
    <property type="entry name" value="Porins"/>
    <property type="match status" value="1"/>
</dbReference>
<evidence type="ECO:0000313" key="1">
    <source>
        <dbReference type="EMBL" id="HDQ99427.1"/>
    </source>
</evidence>
<accession>A0A7V0XEU0</accession>
<proteinExistence type="predicted"/>
<reference evidence="1" key="1">
    <citation type="journal article" date="2020" name="mSystems">
        <title>Genome- and Community-Level Interaction Insights into Carbon Utilization and Element Cycling Functions of Hydrothermarchaeota in Hydrothermal Sediment.</title>
        <authorList>
            <person name="Zhou Z."/>
            <person name="Liu Y."/>
            <person name="Xu W."/>
            <person name="Pan J."/>
            <person name="Luo Z.H."/>
            <person name="Li M."/>
        </authorList>
    </citation>
    <scope>NUCLEOTIDE SEQUENCE [LARGE SCALE GENOMIC DNA]</scope>
    <source>
        <strain evidence="1">SpSt-1182</strain>
    </source>
</reference>
<organism evidence="1">
    <name type="scientific">candidate division WOR-3 bacterium</name>
    <dbReference type="NCBI Taxonomy" id="2052148"/>
    <lineage>
        <taxon>Bacteria</taxon>
        <taxon>Bacteria division WOR-3</taxon>
    </lineage>
</organism>
<sequence length="323" mass="34477">MTRIIISLVLLAAGAFGAGFPPDLPAAAFWGRPVSWSGVRDIVPGVVGFEPGASELFLRPARLGFIGRGGFEVGGGSRIMSEQRTRLVYDQFENAIGEIVVADNLSGSWYAGPAAVAYRVAEPVLVAAGIRPVTDYKYDYYKEYRDDFYVVIGTDRVEAEGLLYEASVGTAVRPVSWLALGVSGGYRFGSRRVRVETMRVGDSTALYEEGGRPRGIGFAAGLAVEPLAGLRLDAGFDGGTRLDEWRSAAGEDAALERNQPWQARVGVAWFAAGVLPSRVSAEAGYVGWTGVDSVWSNVLTVRGGVEHSFVNGLRLSYGAGVEP</sequence>
<dbReference type="Proteomes" id="UP000885672">
    <property type="component" value="Unassembled WGS sequence"/>
</dbReference>
<dbReference type="EMBL" id="DSBX01000150">
    <property type="protein sequence ID" value="HDQ99427.1"/>
    <property type="molecule type" value="Genomic_DNA"/>
</dbReference>